<dbReference type="AlphaFoldDB" id="A0A6M0RLW7"/>
<reference evidence="2 3" key="1">
    <citation type="journal article" date="2020" name="Microb. Ecol.">
        <title>Ecogenomics of the Marine Benthic Filamentous Cyanobacterium Adonisia.</title>
        <authorList>
            <person name="Walter J.M."/>
            <person name="Coutinho F.H."/>
            <person name="Leomil L."/>
            <person name="Hargreaves P.I."/>
            <person name="Campeao M.E."/>
            <person name="Vieira V.V."/>
            <person name="Silva B.S."/>
            <person name="Fistarol G.O."/>
            <person name="Salomon P.S."/>
            <person name="Sawabe T."/>
            <person name="Mino S."/>
            <person name="Hosokawa M."/>
            <person name="Miyashita H."/>
            <person name="Maruyama F."/>
            <person name="van Verk M.C."/>
            <person name="Dutilh B.E."/>
            <person name="Thompson C.C."/>
            <person name="Thompson F.L."/>
        </authorList>
    </citation>
    <scope>NUCLEOTIDE SEQUENCE [LARGE SCALE GENOMIC DNA]</scope>
    <source>
        <strain evidence="2 3">CCMR0081</strain>
    </source>
</reference>
<dbReference type="SMART" id="SM00320">
    <property type="entry name" value="WD40"/>
    <property type="match status" value="7"/>
</dbReference>
<protein>
    <submittedName>
        <fullName evidence="2">WD40 repeat domain-containing protein</fullName>
    </submittedName>
</protein>
<dbReference type="InterPro" id="IPR015943">
    <property type="entry name" value="WD40/YVTN_repeat-like_dom_sf"/>
</dbReference>
<proteinExistence type="predicted"/>
<dbReference type="PANTHER" id="PTHR19879">
    <property type="entry name" value="TRANSCRIPTION INITIATION FACTOR TFIID"/>
    <property type="match status" value="1"/>
</dbReference>
<sequence length="912" mass="101016">MLSLISSSKFSPDVIHDDFINIDITPEDRNNLPHQFLDIVKQLNQNYLHWKHFRDTKQATHATFYLYTKDGIKQAVEKAAESGNPIEQNVLLILETNLALATVNSLLITCEEYLKAEQLQNCKDSIDTALSTLYEFIKTREKLSQSRDIAIESIRQDITNDNESTQYASYGARKISGLQHDARIDDPNLYVVRQQLTSLQETFTLIYPEDIGQTSSNLAGKQRLNSLLSNIFIELVKPNAKITTNKASASDNFSTITNRSDVPVGFFSPNGVYYLRQVPGEESISATTAKIIEVETGEELRTITYKGWLTAMSFSTDGAYLAIVLDHLFKVIDVSTGKEFAAVQHQGIVQKTCFSPDGTHLAAVSIDKAIKIVEVATGKTIRTLAHSKNEADISKSICFSPRGTYLAVPSDKTIKILAVATGHEVTAFSHTSSADVLCFSPDEAYIATTTGSNTEITKISTGEKITSISHQGKLRGISSSPFGTYLAIGSWNNTIKLIKVVTKTGGRNVYTIKHEEDVNAVAFSADGGYLATASSDQTANIIKVATGRRVTTIAHDAHAIALSFAANRSYLATASLDGTVKLLDLPKLVEDASEDESTAANPQVEESSLVQMNKAEVFFKAWRIEQANVSSFYEFMLAKAEQGGLSAKYNAPILETHLLLEALFFLVASAEKNYQTISPYLADLENGELYLPALQDLRDNVSAALSSLYEFIHSRMRLDDDSYPQALERFQRDIEVDIYTSQLILTIYEKILAFLRYDGIKQSSEFHTVKGMLDKIFDIIDALLPDEVRRQRNGSQNGMANNISIAEALQVIEAFDLTEAELVPLLSKLKHSGVMNAAIALAAMSKVTSATVVELCRGLPNEAINIRVALLALKKRRKTHYIGTVMPWVKITQRDVLLRKLEKAPVKTWWRR</sequence>
<dbReference type="PROSITE" id="PS50082">
    <property type="entry name" value="WD_REPEATS_2"/>
    <property type="match status" value="3"/>
</dbReference>
<dbReference type="EMBL" id="QXHD01000004">
    <property type="protein sequence ID" value="NEZ57166.1"/>
    <property type="molecule type" value="Genomic_DNA"/>
</dbReference>
<keyword evidence="1" id="KW-0853">WD repeat</keyword>
<keyword evidence="3" id="KW-1185">Reference proteome</keyword>
<dbReference type="RefSeq" id="WP_163699226.1">
    <property type="nucleotide sequence ID" value="NZ_QXHD01000004.1"/>
</dbReference>
<name>A0A6M0RLW7_9CYAN</name>
<feature type="repeat" description="WD" evidence="1">
    <location>
        <begin position="552"/>
        <end position="585"/>
    </location>
</feature>
<organism evidence="2 3">
    <name type="scientific">Adonisia turfae CCMR0081</name>
    <dbReference type="NCBI Taxonomy" id="2292702"/>
    <lineage>
        <taxon>Bacteria</taxon>
        <taxon>Bacillati</taxon>
        <taxon>Cyanobacteriota</taxon>
        <taxon>Adonisia</taxon>
        <taxon>Adonisia turfae</taxon>
    </lineage>
</organism>
<dbReference type="InterPro" id="IPR036322">
    <property type="entry name" value="WD40_repeat_dom_sf"/>
</dbReference>
<dbReference type="InterPro" id="IPR001680">
    <property type="entry name" value="WD40_rpt"/>
</dbReference>
<gene>
    <name evidence="2" type="ORF">DXZ20_16065</name>
</gene>
<dbReference type="SUPFAM" id="SSF50978">
    <property type="entry name" value="WD40 repeat-like"/>
    <property type="match status" value="1"/>
</dbReference>
<evidence type="ECO:0000313" key="3">
    <source>
        <dbReference type="Proteomes" id="UP000481033"/>
    </source>
</evidence>
<evidence type="ECO:0000256" key="1">
    <source>
        <dbReference type="PROSITE-ProRule" id="PRU00221"/>
    </source>
</evidence>
<accession>A0A6M0RLW7</accession>
<feature type="repeat" description="WD" evidence="1">
    <location>
        <begin position="342"/>
        <end position="383"/>
    </location>
</feature>
<dbReference type="PANTHER" id="PTHR19879:SF9">
    <property type="entry name" value="TRANSCRIPTION INITIATION FACTOR TFIID SUBUNIT 5"/>
    <property type="match status" value="1"/>
</dbReference>
<comment type="caution">
    <text evidence="2">The sequence shown here is derived from an EMBL/GenBank/DDBJ whole genome shotgun (WGS) entry which is preliminary data.</text>
</comment>
<dbReference type="Pfam" id="PF00400">
    <property type="entry name" value="WD40"/>
    <property type="match status" value="5"/>
</dbReference>
<feature type="repeat" description="WD" evidence="1">
    <location>
        <begin position="511"/>
        <end position="552"/>
    </location>
</feature>
<evidence type="ECO:0000313" key="2">
    <source>
        <dbReference type="EMBL" id="NEZ57166.1"/>
    </source>
</evidence>
<dbReference type="Proteomes" id="UP000481033">
    <property type="component" value="Unassembled WGS sequence"/>
</dbReference>
<dbReference type="Gene3D" id="2.130.10.10">
    <property type="entry name" value="YVTN repeat-like/Quinoprotein amine dehydrogenase"/>
    <property type="match status" value="2"/>
</dbReference>
<dbReference type="CDD" id="cd00200">
    <property type="entry name" value="WD40"/>
    <property type="match status" value="1"/>
</dbReference>